<feature type="transmembrane region" description="Helical" evidence="2">
    <location>
        <begin position="32"/>
        <end position="52"/>
    </location>
</feature>
<protein>
    <recommendedName>
        <fullName evidence="3">DUF6534 domain-containing protein</fullName>
    </recommendedName>
</protein>
<feature type="transmembrane region" description="Helical" evidence="2">
    <location>
        <begin position="64"/>
        <end position="85"/>
    </location>
</feature>
<feature type="transmembrane region" description="Helical" evidence="2">
    <location>
        <begin position="245"/>
        <end position="266"/>
    </location>
</feature>
<feature type="region of interest" description="Disordered" evidence="1">
    <location>
        <begin position="291"/>
        <end position="314"/>
    </location>
</feature>
<feature type="transmembrane region" description="Helical" evidence="2">
    <location>
        <begin position="219"/>
        <end position="239"/>
    </location>
</feature>
<keyword evidence="2" id="KW-0812">Transmembrane</keyword>
<dbReference type="AlphaFoldDB" id="A0A0C9SKJ1"/>
<accession>A0A0C9SKJ1</accession>
<name>A0A0C9SKJ1_PLICR</name>
<keyword evidence="5" id="KW-1185">Reference proteome</keyword>
<dbReference type="PANTHER" id="PTHR40465">
    <property type="entry name" value="CHROMOSOME 1, WHOLE GENOME SHOTGUN SEQUENCE"/>
    <property type="match status" value="1"/>
</dbReference>
<feature type="transmembrane region" description="Helical" evidence="2">
    <location>
        <begin position="105"/>
        <end position="123"/>
    </location>
</feature>
<evidence type="ECO:0000256" key="2">
    <source>
        <dbReference type="SAM" id="Phobius"/>
    </source>
</evidence>
<evidence type="ECO:0000313" key="5">
    <source>
        <dbReference type="Proteomes" id="UP000053263"/>
    </source>
</evidence>
<evidence type="ECO:0000256" key="1">
    <source>
        <dbReference type="SAM" id="MobiDB-lite"/>
    </source>
</evidence>
<keyword evidence="2" id="KW-0472">Membrane</keyword>
<dbReference type="HOGENOM" id="CLU_046025_5_4_1"/>
<feature type="transmembrane region" description="Helical" evidence="2">
    <location>
        <begin position="176"/>
        <end position="199"/>
    </location>
</feature>
<reference evidence="4 5" key="1">
    <citation type="submission" date="2014-06" db="EMBL/GenBank/DDBJ databases">
        <title>Evolutionary Origins and Diversification of the Mycorrhizal Mutualists.</title>
        <authorList>
            <consortium name="DOE Joint Genome Institute"/>
            <consortium name="Mycorrhizal Genomics Consortium"/>
            <person name="Kohler A."/>
            <person name="Kuo A."/>
            <person name="Nagy L.G."/>
            <person name="Floudas D."/>
            <person name="Copeland A."/>
            <person name="Barry K.W."/>
            <person name="Cichocki N."/>
            <person name="Veneault-Fourrey C."/>
            <person name="LaButti K."/>
            <person name="Lindquist E.A."/>
            <person name="Lipzen A."/>
            <person name="Lundell T."/>
            <person name="Morin E."/>
            <person name="Murat C."/>
            <person name="Riley R."/>
            <person name="Ohm R."/>
            <person name="Sun H."/>
            <person name="Tunlid A."/>
            <person name="Henrissat B."/>
            <person name="Grigoriev I.V."/>
            <person name="Hibbett D.S."/>
            <person name="Martin F."/>
        </authorList>
    </citation>
    <scope>NUCLEOTIDE SEQUENCE [LARGE SCALE GENOMIC DNA]</scope>
    <source>
        <strain evidence="4 5">FD-325 SS-3</strain>
    </source>
</reference>
<dbReference type="Proteomes" id="UP000053263">
    <property type="component" value="Unassembled WGS sequence"/>
</dbReference>
<dbReference type="OrthoDB" id="2535105at2759"/>
<feature type="domain" description="DUF6534" evidence="3">
    <location>
        <begin position="184"/>
        <end position="270"/>
    </location>
</feature>
<organism evidence="4 5">
    <name type="scientific">Plicaturopsis crispa FD-325 SS-3</name>
    <dbReference type="NCBI Taxonomy" id="944288"/>
    <lineage>
        <taxon>Eukaryota</taxon>
        <taxon>Fungi</taxon>
        <taxon>Dikarya</taxon>
        <taxon>Basidiomycota</taxon>
        <taxon>Agaricomycotina</taxon>
        <taxon>Agaricomycetes</taxon>
        <taxon>Agaricomycetidae</taxon>
        <taxon>Amylocorticiales</taxon>
        <taxon>Amylocorticiaceae</taxon>
        <taxon>Plicatura</taxon>
        <taxon>Plicaturopsis crispa</taxon>
    </lineage>
</organism>
<keyword evidence="2" id="KW-1133">Transmembrane helix</keyword>
<dbReference type="Pfam" id="PF20152">
    <property type="entry name" value="DUF6534"/>
    <property type="match status" value="1"/>
</dbReference>
<gene>
    <name evidence="4" type="ORF">PLICRDRAFT_47017</name>
</gene>
<dbReference type="EMBL" id="KN832574">
    <property type="protein sequence ID" value="KII83826.1"/>
    <property type="molecule type" value="Genomic_DNA"/>
</dbReference>
<sequence>MGYALANSTQVLTMSPAPAPVELDTTLGAVEIGIILSVCLFGTVNAQVYTYFRRFSEDRTRLKISVAVIWICDSIYTGVIAVLLYTMTVKSFGQPQKLSRTPGAYYAAITLGMTISTMSQAFFAHRIWLMSRKPYIAILSCTMSIVNLCLGVSFTLKDFQKARTWNSLILGRMPEFFTWLGVGAATDLVITVSLCYLLYKERSCSITRTVAVIDRLLIWTVQTGVITSFSSIAVLIILTVVPENYAWLAIVACLPQLFVASLLASLNARAALRRDLEEGVVMSTFRIPQARTCDSDAPHPTTRSDTQDTYPRGKDIDCTPVNL</sequence>
<feature type="transmembrane region" description="Helical" evidence="2">
    <location>
        <begin position="135"/>
        <end position="156"/>
    </location>
</feature>
<evidence type="ECO:0000313" key="4">
    <source>
        <dbReference type="EMBL" id="KII83826.1"/>
    </source>
</evidence>
<dbReference type="PANTHER" id="PTHR40465:SF1">
    <property type="entry name" value="DUF6534 DOMAIN-CONTAINING PROTEIN"/>
    <property type="match status" value="1"/>
</dbReference>
<dbReference type="InterPro" id="IPR045339">
    <property type="entry name" value="DUF6534"/>
</dbReference>
<evidence type="ECO:0000259" key="3">
    <source>
        <dbReference type="Pfam" id="PF20152"/>
    </source>
</evidence>
<proteinExistence type="predicted"/>